<feature type="compositionally biased region" description="Low complexity" evidence="2">
    <location>
        <begin position="33"/>
        <end position="56"/>
    </location>
</feature>
<protein>
    <recommendedName>
        <fullName evidence="6">Capsular polysaccharide transport system permease protein</fullName>
    </recommendedName>
</protein>
<evidence type="ECO:0008006" key="6">
    <source>
        <dbReference type="Google" id="ProtNLM"/>
    </source>
</evidence>
<evidence type="ECO:0000256" key="3">
    <source>
        <dbReference type="SAM" id="Phobius"/>
    </source>
</evidence>
<sequence length="540" mass="58882">MPDHVSRPARPASADPETGPESTPQDTPRKGPARAADAAPGGPKTSPEQGPNTPAGAGKGPGKGLGKGPNKNPGKGAGLSVVQGAPAESPADAPAESEAAAPRPKQKKPTPEQDVEAPRRKPAGRDANLPARTDGNKVPAKRRKAKVPDRVADADAEMTPKRPVPPPALAARPRTRHRAILLTFLLFVVLPVGVAAWYLWNRAEDRYASELGFTVRQEEAPSAVDFLGGLSNMSTSGASDTEVLYKFIQSPELVQSIDAELDLRGHYSQHFDTDPVFSYDPSGTIEDLTDYWRRTVRISYDPGTGLIELQVLAFDPQMAQDIGNRILAESSRVINELNAVAREDAMRYAREELELAQDDLRTAREELTAFRSTTRIVDPGADLQGQMGLLTTLQQQLAQALIELDMLNSTSTANDPRRTQAELRIDVIQRRIDEERAKFSADGDADGEGQDYASLVAEFERLTVEREFAEQAYTSALSAYSGARAEAERQSRYLAPYVRPTLAERSQYPQRVIVLALVAAFALLAWAVLVLIYYSLRDRQ</sequence>
<evidence type="ECO:0000313" key="4">
    <source>
        <dbReference type="EMBL" id="MFC3141153.1"/>
    </source>
</evidence>
<feature type="compositionally biased region" description="Gly residues" evidence="2">
    <location>
        <begin position="57"/>
        <end position="67"/>
    </location>
</feature>
<keyword evidence="3" id="KW-0812">Transmembrane</keyword>
<gene>
    <name evidence="4" type="ORF">ACFOGP_00415</name>
</gene>
<evidence type="ECO:0000256" key="2">
    <source>
        <dbReference type="SAM" id="MobiDB-lite"/>
    </source>
</evidence>
<dbReference type="EMBL" id="JBHRTB010000002">
    <property type="protein sequence ID" value="MFC3141153.1"/>
    <property type="molecule type" value="Genomic_DNA"/>
</dbReference>
<feature type="compositionally biased region" description="Low complexity" evidence="2">
    <location>
        <begin position="85"/>
        <end position="102"/>
    </location>
</feature>
<keyword evidence="3" id="KW-0472">Membrane</keyword>
<keyword evidence="5" id="KW-1185">Reference proteome</keyword>
<name>A0ABV7GHX0_9RHOB</name>
<dbReference type="InterPro" id="IPR050445">
    <property type="entry name" value="Bact_polysacc_biosynth/exp"/>
</dbReference>
<feature type="region of interest" description="Disordered" evidence="2">
    <location>
        <begin position="1"/>
        <end position="170"/>
    </location>
</feature>
<evidence type="ECO:0000313" key="5">
    <source>
        <dbReference type="Proteomes" id="UP001595632"/>
    </source>
</evidence>
<feature type="transmembrane region" description="Helical" evidence="3">
    <location>
        <begin position="179"/>
        <end position="200"/>
    </location>
</feature>
<accession>A0ABV7GHX0</accession>
<dbReference type="PANTHER" id="PTHR32309">
    <property type="entry name" value="TYROSINE-PROTEIN KINASE"/>
    <property type="match status" value="1"/>
</dbReference>
<reference evidence="5" key="1">
    <citation type="journal article" date="2019" name="Int. J. Syst. Evol. Microbiol.">
        <title>The Global Catalogue of Microorganisms (GCM) 10K type strain sequencing project: providing services to taxonomists for standard genome sequencing and annotation.</title>
        <authorList>
            <consortium name="The Broad Institute Genomics Platform"/>
            <consortium name="The Broad Institute Genome Sequencing Center for Infectious Disease"/>
            <person name="Wu L."/>
            <person name="Ma J."/>
        </authorList>
    </citation>
    <scope>NUCLEOTIDE SEQUENCE [LARGE SCALE GENOMIC DNA]</scope>
    <source>
        <strain evidence="5">KCTC 52366</strain>
    </source>
</reference>
<keyword evidence="1" id="KW-0175">Coiled coil</keyword>
<comment type="caution">
    <text evidence="4">The sequence shown here is derived from an EMBL/GenBank/DDBJ whole genome shotgun (WGS) entry which is preliminary data.</text>
</comment>
<feature type="coiled-coil region" evidence="1">
    <location>
        <begin position="346"/>
        <end position="472"/>
    </location>
</feature>
<proteinExistence type="predicted"/>
<feature type="transmembrane region" description="Helical" evidence="3">
    <location>
        <begin position="512"/>
        <end position="536"/>
    </location>
</feature>
<dbReference type="RefSeq" id="WP_275635061.1">
    <property type="nucleotide sequence ID" value="NZ_JARGYD010000018.1"/>
</dbReference>
<keyword evidence="3" id="KW-1133">Transmembrane helix</keyword>
<dbReference type="PANTHER" id="PTHR32309:SF13">
    <property type="entry name" value="FERRIC ENTEROBACTIN TRANSPORT PROTEIN FEPE"/>
    <property type="match status" value="1"/>
</dbReference>
<organism evidence="4 5">
    <name type="scientific">Psychromarinibacter halotolerans</name>
    <dbReference type="NCBI Taxonomy" id="1775175"/>
    <lineage>
        <taxon>Bacteria</taxon>
        <taxon>Pseudomonadati</taxon>
        <taxon>Pseudomonadota</taxon>
        <taxon>Alphaproteobacteria</taxon>
        <taxon>Rhodobacterales</taxon>
        <taxon>Paracoccaceae</taxon>
        <taxon>Psychromarinibacter</taxon>
    </lineage>
</organism>
<dbReference type="Proteomes" id="UP001595632">
    <property type="component" value="Unassembled WGS sequence"/>
</dbReference>
<evidence type="ECO:0000256" key="1">
    <source>
        <dbReference type="SAM" id="Coils"/>
    </source>
</evidence>